<feature type="chain" id="PRO_5015866830" description="KTSC domain-containing protein" evidence="1">
    <location>
        <begin position="22"/>
        <end position="108"/>
    </location>
</feature>
<gene>
    <name evidence="2" type="ORF">CPY51_01035</name>
</gene>
<evidence type="ECO:0000256" key="1">
    <source>
        <dbReference type="SAM" id="SignalP"/>
    </source>
</evidence>
<protein>
    <recommendedName>
        <fullName evidence="4">KTSC domain-containing protein</fullName>
    </recommendedName>
</protein>
<sequence length="108" mass="12268">MKKIVLLGLVVASTAATPALAINRYNALSYTCPQAQALILRERAVILRYPAERVRNMTLYDRFVADRDACDIGFYAYRTYIPTKGDQSCPVYICRPSSDFDHHRIIIP</sequence>
<dbReference type="Proteomes" id="UP000248925">
    <property type="component" value="Unassembled WGS sequence"/>
</dbReference>
<proteinExistence type="predicted"/>
<dbReference type="OrthoDB" id="7870801at2"/>
<organism evidence="2 3">
    <name type="scientific">Rhizobium tubonense</name>
    <dbReference type="NCBI Taxonomy" id="484088"/>
    <lineage>
        <taxon>Bacteria</taxon>
        <taxon>Pseudomonadati</taxon>
        <taxon>Pseudomonadota</taxon>
        <taxon>Alphaproteobacteria</taxon>
        <taxon>Hyphomicrobiales</taxon>
        <taxon>Rhizobiaceae</taxon>
        <taxon>Rhizobium/Agrobacterium group</taxon>
        <taxon>Rhizobium</taxon>
    </lineage>
</organism>
<accession>A0A2W4EUL7</accession>
<dbReference type="EMBL" id="PCDP01000001">
    <property type="protein sequence ID" value="PZM16866.1"/>
    <property type="molecule type" value="Genomic_DNA"/>
</dbReference>
<keyword evidence="3" id="KW-1185">Reference proteome</keyword>
<reference evidence="2 3" key="1">
    <citation type="journal article" date="2018" name="Sci. Rep.">
        <title>Rhizobium tumorigenes sp. nov., a novel plant tumorigenic bacterium isolated from cane gall tumors on thornless blackberry.</title>
        <authorList>
            <person name="Kuzmanovi N."/>
            <person name="Smalla K."/>
            <person name="Gronow S."/>
            <person name="PuBawska J."/>
        </authorList>
    </citation>
    <scope>NUCLEOTIDE SEQUENCE [LARGE SCALE GENOMIC DNA]</scope>
    <source>
        <strain evidence="2 3">CCBAU 85046</strain>
    </source>
</reference>
<name>A0A2W4EUL7_9HYPH</name>
<evidence type="ECO:0008006" key="4">
    <source>
        <dbReference type="Google" id="ProtNLM"/>
    </source>
</evidence>
<keyword evidence="1" id="KW-0732">Signal</keyword>
<evidence type="ECO:0000313" key="3">
    <source>
        <dbReference type="Proteomes" id="UP000248925"/>
    </source>
</evidence>
<dbReference type="AlphaFoldDB" id="A0A2W4EUL7"/>
<feature type="signal peptide" evidence="1">
    <location>
        <begin position="1"/>
        <end position="21"/>
    </location>
</feature>
<dbReference type="RefSeq" id="WP_111158195.1">
    <property type="nucleotide sequence ID" value="NZ_PCDP01000001.1"/>
</dbReference>
<evidence type="ECO:0000313" key="2">
    <source>
        <dbReference type="EMBL" id="PZM16866.1"/>
    </source>
</evidence>
<comment type="caution">
    <text evidence="2">The sequence shown here is derived from an EMBL/GenBank/DDBJ whole genome shotgun (WGS) entry which is preliminary data.</text>
</comment>